<evidence type="ECO:0000313" key="3">
    <source>
        <dbReference type="Proteomes" id="UP000250321"/>
    </source>
</evidence>
<dbReference type="EMBL" id="PJQY01000002">
    <property type="protein sequence ID" value="PQQ21973.1"/>
    <property type="molecule type" value="Genomic_DNA"/>
</dbReference>
<evidence type="ECO:0000256" key="1">
    <source>
        <dbReference type="SAM" id="Phobius"/>
    </source>
</evidence>
<keyword evidence="3" id="KW-1185">Reference proteome</keyword>
<protein>
    <submittedName>
        <fullName evidence="2">Uncharacterized protein</fullName>
    </submittedName>
</protein>
<feature type="transmembrane region" description="Helical" evidence="1">
    <location>
        <begin position="16"/>
        <end position="35"/>
    </location>
</feature>
<proteinExistence type="predicted"/>
<keyword evidence="1" id="KW-0472">Membrane</keyword>
<comment type="caution">
    <text evidence="2">The sequence shown here is derived from an EMBL/GenBank/DDBJ whole genome shotgun (WGS) entry which is preliminary data.</text>
</comment>
<keyword evidence="1" id="KW-0812">Transmembrane</keyword>
<keyword evidence="1" id="KW-1133">Transmembrane helix</keyword>
<reference evidence="2 3" key="1">
    <citation type="submission" date="2018-02" db="EMBL/GenBank/DDBJ databases">
        <title>Draft genome of wild Prunus yedoensis var. nudiflora.</title>
        <authorList>
            <person name="Baek S."/>
            <person name="Kim J.-H."/>
            <person name="Choi K."/>
            <person name="Kim G.-B."/>
            <person name="Cho A."/>
            <person name="Jang H."/>
            <person name="Shin C.-H."/>
            <person name="Yu H.-J."/>
            <person name="Mun J.-H."/>
        </authorList>
    </citation>
    <scope>NUCLEOTIDE SEQUENCE [LARGE SCALE GENOMIC DNA]</scope>
    <source>
        <strain evidence="3">cv. Jeju island</strain>
        <tissue evidence="2">Leaf</tissue>
    </source>
</reference>
<organism evidence="2 3">
    <name type="scientific">Prunus yedoensis var. nudiflora</name>
    <dbReference type="NCBI Taxonomy" id="2094558"/>
    <lineage>
        <taxon>Eukaryota</taxon>
        <taxon>Viridiplantae</taxon>
        <taxon>Streptophyta</taxon>
        <taxon>Embryophyta</taxon>
        <taxon>Tracheophyta</taxon>
        <taxon>Spermatophyta</taxon>
        <taxon>Magnoliopsida</taxon>
        <taxon>eudicotyledons</taxon>
        <taxon>Gunneridae</taxon>
        <taxon>Pentapetalae</taxon>
        <taxon>rosids</taxon>
        <taxon>fabids</taxon>
        <taxon>Rosales</taxon>
        <taxon>Rosaceae</taxon>
        <taxon>Amygdaloideae</taxon>
        <taxon>Amygdaleae</taxon>
        <taxon>Prunus</taxon>
    </lineage>
</organism>
<name>A0A314ZUJ4_PRUYE</name>
<evidence type="ECO:0000313" key="2">
    <source>
        <dbReference type="EMBL" id="PQQ21973.1"/>
    </source>
</evidence>
<accession>A0A314ZUJ4</accession>
<sequence length="95" mass="10862">MTEVRTENVRIRLRYYAGYSVGRVGLSGGLLLFGYPYRLFSKQARRLAILMFSFSEDCSPGFLIIGFGLVMGDFNEVVTPNRKEWEEWSTIVANP</sequence>
<gene>
    <name evidence="2" type="ORF">Pyn_26429</name>
</gene>
<dbReference type="AlphaFoldDB" id="A0A314ZUJ4"/>
<dbReference type="Proteomes" id="UP000250321">
    <property type="component" value="Unassembled WGS sequence"/>
</dbReference>
<feature type="transmembrane region" description="Helical" evidence="1">
    <location>
        <begin position="47"/>
        <end position="71"/>
    </location>
</feature>